<name>A0ABW0DGC3_STRFI</name>
<protein>
    <submittedName>
        <fullName evidence="1">Uncharacterized protein</fullName>
    </submittedName>
</protein>
<sequence>MQTCLHRRFDAVAEETAACTEASDPCAIDRGSAVSPAGHGPL</sequence>
<accession>A0ABW0DGC3</accession>
<dbReference type="Proteomes" id="UP001596156">
    <property type="component" value="Unassembled WGS sequence"/>
</dbReference>
<gene>
    <name evidence="1" type="ORF">ACFPN6_26830</name>
</gene>
<comment type="caution">
    <text evidence="1">The sequence shown here is derived from an EMBL/GenBank/DDBJ whole genome shotgun (WGS) entry which is preliminary data.</text>
</comment>
<organism evidence="1 2">
    <name type="scientific">Streptomyces fimbriatus</name>
    <dbReference type="NCBI Taxonomy" id="68197"/>
    <lineage>
        <taxon>Bacteria</taxon>
        <taxon>Bacillati</taxon>
        <taxon>Actinomycetota</taxon>
        <taxon>Actinomycetes</taxon>
        <taxon>Kitasatosporales</taxon>
        <taxon>Streptomycetaceae</taxon>
        <taxon>Streptomyces</taxon>
    </lineage>
</organism>
<dbReference type="RefSeq" id="WP_344642503.1">
    <property type="nucleotide sequence ID" value="NZ_BAAASS010000002.1"/>
</dbReference>
<dbReference type="EMBL" id="JBHSKL010000037">
    <property type="protein sequence ID" value="MFC5228121.1"/>
    <property type="molecule type" value="Genomic_DNA"/>
</dbReference>
<evidence type="ECO:0000313" key="1">
    <source>
        <dbReference type="EMBL" id="MFC5228121.1"/>
    </source>
</evidence>
<reference evidence="2" key="1">
    <citation type="journal article" date="2019" name="Int. J. Syst. Evol. Microbiol.">
        <title>The Global Catalogue of Microorganisms (GCM) 10K type strain sequencing project: providing services to taxonomists for standard genome sequencing and annotation.</title>
        <authorList>
            <consortium name="The Broad Institute Genomics Platform"/>
            <consortium name="The Broad Institute Genome Sequencing Center for Infectious Disease"/>
            <person name="Wu L."/>
            <person name="Ma J."/>
        </authorList>
    </citation>
    <scope>NUCLEOTIDE SEQUENCE [LARGE SCALE GENOMIC DNA]</scope>
    <source>
        <strain evidence="2">CCM 8479</strain>
    </source>
</reference>
<keyword evidence="2" id="KW-1185">Reference proteome</keyword>
<evidence type="ECO:0000313" key="2">
    <source>
        <dbReference type="Proteomes" id="UP001596156"/>
    </source>
</evidence>
<proteinExistence type="predicted"/>